<protein>
    <submittedName>
        <fullName evidence="2">Hypothetical conserved protein</fullName>
    </submittedName>
</protein>
<accession>A0A809RBW1</accession>
<dbReference type="Proteomes" id="UP000662873">
    <property type="component" value="Chromosome"/>
</dbReference>
<dbReference type="EMBL" id="AP021858">
    <property type="protein sequence ID" value="BBO24920.1"/>
    <property type="molecule type" value="Genomic_DNA"/>
</dbReference>
<sequence length="771" mass="81730">MGALKRNWAYVLLALAPLLFLGPLLFSGETLGPFDSVRQMTPWEGPKPTRPWDVLQADAVLQFFGWRDLVFEGWRTGEVPHWNPYQLAGTPLLANSQSGATYPFHILAGVLRLPTGLALVLLAWLHLALAGIGCFALARRLGACEWGGAVSGLGFSLSAFLLSWVALASVPTTLCWIPWTLCGVHDLLAHGEPKSPRAGRGFLLLAVSLAMLLLAGHLQFAAYGVLAIGVFAAGMAVAGLRGPGQRKQAARGLGGLGIAMLLGILIAAPQLLPVLEYSKFSHRRNTPTAEGYQAYAAGAIQPFELLAAVHPTLLGNPALPNPEVPEFSQYWPAFVKRGANFAESAVGFGPLIVGLLFCLRLRRGDVAAWSLVAVGGIAALLALGTPLNRLLYFGLPGWSSTGSPGRIFVLSVLAACVLAGLAVSQMRRASPDVSRTRVGLSALAVLFALTFVLAPSMSGSLPRWSTLTGEQIQAMALLSQSEGLRGGFAALVLAGVAIGLLGHKRPFAEFAIVVAAFLSPWLLLGPSFLPSGKPDLTFEGPTDRSQRVAFVNDDWHLLAAADALAPPNTATLSRVRDLGGYDSLLHKETQLLLGEISGGDPAPEANGNIAFIKRTARPEAMAEAGVSEVWSKSPLEGWAEPEIASGSFVKYRVPGPGRASLNGLPAKITSETLNSVTVEAVGPGSLVLRDRAIEGWDVRVGGKPGRLQGGRWLSVELGPGPHVVEFRYVSPRWRFGLAWAAIGLALLEPLRRLLQRLEANPVTPSAESVVK</sequence>
<keyword evidence="1" id="KW-0472">Membrane</keyword>
<organism evidence="2 3">
    <name type="scientific">Candidatus Nitrosymbiomonas proteolyticus</name>
    <dbReference type="NCBI Taxonomy" id="2608984"/>
    <lineage>
        <taxon>Bacteria</taxon>
        <taxon>Bacillati</taxon>
        <taxon>Armatimonadota</taxon>
        <taxon>Armatimonadota incertae sedis</taxon>
        <taxon>Candidatus Nitrosymbiomonas</taxon>
    </lineage>
</organism>
<feature type="transmembrane region" description="Helical" evidence="1">
    <location>
        <begin position="510"/>
        <end position="529"/>
    </location>
</feature>
<keyword evidence="1" id="KW-1133">Transmembrane helix</keyword>
<evidence type="ECO:0000256" key="1">
    <source>
        <dbReference type="SAM" id="Phobius"/>
    </source>
</evidence>
<proteinExistence type="predicted"/>
<gene>
    <name evidence="2" type="ORF">NPRO_25150</name>
</gene>
<feature type="transmembrane region" description="Helical" evidence="1">
    <location>
        <begin position="150"/>
        <end position="170"/>
    </location>
</feature>
<dbReference type="KEGG" id="npy:NPRO_25150"/>
<feature type="transmembrane region" description="Helical" evidence="1">
    <location>
        <begin position="252"/>
        <end position="272"/>
    </location>
</feature>
<feature type="transmembrane region" description="Helical" evidence="1">
    <location>
        <begin position="484"/>
        <end position="503"/>
    </location>
</feature>
<evidence type="ECO:0000313" key="3">
    <source>
        <dbReference type="Proteomes" id="UP000662873"/>
    </source>
</evidence>
<feature type="transmembrane region" description="Helical" evidence="1">
    <location>
        <begin position="117"/>
        <end position="138"/>
    </location>
</feature>
<keyword evidence="1" id="KW-0812">Transmembrane</keyword>
<feature type="transmembrane region" description="Helical" evidence="1">
    <location>
        <begin position="221"/>
        <end position="240"/>
    </location>
</feature>
<feature type="transmembrane region" description="Helical" evidence="1">
    <location>
        <begin position="341"/>
        <end position="359"/>
    </location>
</feature>
<reference evidence="2" key="1">
    <citation type="journal article" name="DNA Res.">
        <title>The physiological potential of anammox bacteria as revealed by their core genome structure.</title>
        <authorList>
            <person name="Okubo T."/>
            <person name="Toyoda A."/>
            <person name="Fukuhara K."/>
            <person name="Uchiyama I."/>
            <person name="Harigaya Y."/>
            <person name="Kuroiwa M."/>
            <person name="Suzuki T."/>
            <person name="Murakami Y."/>
            <person name="Suwa Y."/>
            <person name="Takami H."/>
        </authorList>
    </citation>
    <scope>NUCLEOTIDE SEQUENCE</scope>
    <source>
        <strain evidence="2">317325-2</strain>
    </source>
</reference>
<feature type="transmembrane region" description="Helical" evidence="1">
    <location>
        <begin position="366"/>
        <end position="387"/>
    </location>
</feature>
<feature type="transmembrane region" description="Helical" evidence="1">
    <location>
        <begin position="438"/>
        <end position="457"/>
    </location>
</feature>
<evidence type="ECO:0000313" key="2">
    <source>
        <dbReference type="EMBL" id="BBO24920.1"/>
    </source>
</evidence>
<dbReference type="AlphaFoldDB" id="A0A809RBW1"/>
<feature type="transmembrane region" description="Helical" evidence="1">
    <location>
        <begin position="407"/>
        <end position="426"/>
    </location>
</feature>
<name>A0A809RBW1_9BACT</name>